<dbReference type="InterPro" id="IPR041657">
    <property type="entry name" value="HTH_17"/>
</dbReference>
<dbReference type="EMBL" id="QKZK01000051">
    <property type="protein sequence ID" value="PZX10552.1"/>
    <property type="molecule type" value="Genomic_DNA"/>
</dbReference>
<dbReference type="GO" id="GO:0003677">
    <property type="term" value="F:DNA binding"/>
    <property type="evidence" value="ECO:0007669"/>
    <property type="project" value="InterPro"/>
</dbReference>
<protein>
    <submittedName>
        <fullName evidence="2">Excisionase family DNA binding protein</fullName>
    </submittedName>
</protein>
<dbReference type="Proteomes" id="UP000249239">
    <property type="component" value="Unassembled WGS sequence"/>
</dbReference>
<comment type="caution">
    <text evidence="2">The sequence shown here is derived from an EMBL/GenBank/DDBJ whole genome shotgun (WGS) entry which is preliminary data.</text>
</comment>
<evidence type="ECO:0000313" key="2">
    <source>
        <dbReference type="EMBL" id="PZX10552.1"/>
    </source>
</evidence>
<sequence>MAKPVLFVDEFELSKIIQKLDNISSKLDELRIKENSGLKEKWYVTDDVCRLLNVSKRKLQDMRDKGEIKFKKTGKKIYYKASDVELYLEK</sequence>
<dbReference type="Pfam" id="PF12728">
    <property type="entry name" value="HTH_17"/>
    <property type="match status" value="1"/>
</dbReference>
<name>A0A2W7NH07_9BACT</name>
<keyword evidence="3" id="KW-1185">Reference proteome</keyword>
<dbReference type="InterPro" id="IPR010093">
    <property type="entry name" value="SinI_DNA-bd"/>
</dbReference>
<reference evidence="2 3" key="1">
    <citation type="submission" date="2018-06" db="EMBL/GenBank/DDBJ databases">
        <title>Genomic Encyclopedia of Archaeal and Bacterial Type Strains, Phase II (KMG-II): from individual species to whole genera.</title>
        <authorList>
            <person name="Goeker M."/>
        </authorList>
    </citation>
    <scope>NUCLEOTIDE SEQUENCE [LARGE SCALE GENOMIC DNA]</scope>
    <source>
        <strain evidence="2 3">DSM 6779</strain>
    </source>
</reference>
<dbReference type="OrthoDB" id="1028798at2"/>
<proteinExistence type="predicted"/>
<gene>
    <name evidence="2" type="ORF">LX69_03364</name>
</gene>
<dbReference type="PANTHER" id="PTHR34585">
    <property type="match status" value="1"/>
</dbReference>
<organism evidence="2 3">
    <name type="scientific">Breznakibacter xylanolyticus</name>
    <dbReference type="NCBI Taxonomy" id="990"/>
    <lineage>
        <taxon>Bacteria</taxon>
        <taxon>Pseudomonadati</taxon>
        <taxon>Bacteroidota</taxon>
        <taxon>Bacteroidia</taxon>
        <taxon>Marinilabiliales</taxon>
        <taxon>Marinilabiliaceae</taxon>
        <taxon>Breznakibacter</taxon>
    </lineage>
</organism>
<evidence type="ECO:0000259" key="1">
    <source>
        <dbReference type="Pfam" id="PF12728"/>
    </source>
</evidence>
<evidence type="ECO:0000313" key="3">
    <source>
        <dbReference type="Proteomes" id="UP000249239"/>
    </source>
</evidence>
<dbReference type="AlphaFoldDB" id="A0A2W7NH07"/>
<dbReference type="PANTHER" id="PTHR34585:SF22">
    <property type="entry name" value="HELIX-TURN-HELIX DOMAIN-CONTAINING PROTEIN"/>
    <property type="match status" value="1"/>
</dbReference>
<accession>A0A2W7NH07</accession>
<feature type="domain" description="Helix-turn-helix" evidence="1">
    <location>
        <begin position="42"/>
        <end position="90"/>
    </location>
</feature>
<dbReference type="InterPro" id="IPR009061">
    <property type="entry name" value="DNA-bd_dom_put_sf"/>
</dbReference>
<dbReference type="SUPFAM" id="SSF46955">
    <property type="entry name" value="Putative DNA-binding domain"/>
    <property type="match status" value="1"/>
</dbReference>
<dbReference type="NCBIfam" id="TIGR01764">
    <property type="entry name" value="excise"/>
    <property type="match status" value="1"/>
</dbReference>
<dbReference type="RefSeq" id="WP_111447138.1">
    <property type="nucleotide sequence ID" value="NZ_QKZK01000051.1"/>
</dbReference>